<keyword evidence="1" id="KW-0175">Coiled coil</keyword>
<reference evidence="2 3" key="1">
    <citation type="submission" date="2016-07" db="EMBL/GenBank/DDBJ databases">
        <title>Detection of Helicobacter winghamensis from caecal content of red fox (Vulpes vulpes).</title>
        <authorList>
            <person name="Zanoni R.G."/>
            <person name="Florio D."/>
            <person name="Caffara M."/>
            <person name="Renzi M."/>
            <person name="Parisi A."/>
            <person name="Pasquali F."/>
            <person name="Manfreda G."/>
        </authorList>
    </citation>
    <scope>NUCLEOTIDE SEQUENCE [LARGE SCALE GENOMIC DNA]</scope>
    <source>
        <strain evidence="2 3">295_13</strain>
    </source>
</reference>
<gene>
    <name evidence="2" type="ORF">BCM31_07790</name>
</gene>
<accession>A0A2N3PLF1</accession>
<dbReference type="Pfam" id="PF02050">
    <property type="entry name" value="FliJ"/>
    <property type="match status" value="1"/>
</dbReference>
<dbReference type="GO" id="GO:0009288">
    <property type="term" value="C:bacterial-type flagellum"/>
    <property type="evidence" value="ECO:0007669"/>
    <property type="project" value="InterPro"/>
</dbReference>
<dbReference type="EMBL" id="MBPK01000002">
    <property type="protein sequence ID" value="PKT82620.1"/>
    <property type="molecule type" value="Genomic_DNA"/>
</dbReference>
<dbReference type="RefSeq" id="WP_006802283.1">
    <property type="nucleotide sequence ID" value="NZ_CABKOI010000021.1"/>
</dbReference>
<dbReference type="GeneID" id="97289073"/>
<evidence type="ECO:0000313" key="2">
    <source>
        <dbReference type="EMBL" id="PKT82620.1"/>
    </source>
</evidence>
<protein>
    <submittedName>
        <fullName evidence="2">Uncharacterized protein</fullName>
    </submittedName>
</protein>
<sequence length="142" mass="16856">MKTKFTQLVLLRKRKVDEAELMLQKNAQQILAKQGEIDALVAEFATLKEPQSGIYQAFLTFAHHKEEYRSSIDFKMQELAILRQQKRELQEHFKLHNIEYEKAKYLDGLEVKKLLEKARIKESKDLDEISVMLHTNKRERNL</sequence>
<feature type="coiled-coil region" evidence="1">
    <location>
        <begin position="65"/>
        <end position="92"/>
    </location>
</feature>
<dbReference type="OrthoDB" id="5328666at2"/>
<dbReference type="AlphaFoldDB" id="A0A2N3PLF1"/>
<keyword evidence="3" id="KW-1185">Reference proteome</keyword>
<proteinExistence type="predicted"/>
<evidence type="ECO:0000313" key="3">
    <source>
        <dbReference type="Proteomes" id="UP000233350"/>
    </source>
</evidence>
<dbReference type="InterPro" id="IPR012823">
    <property type="entry name" value="Flagell_FliJ"/>
</dbReference>
<dbReference type="STRING" id="556267.HWAG_00590"/>
<name>A0A2N3PLF1_9HELI</name>
<comment type="caution">
    <text evidence="2">The sequence shown here is derived from an EMBL/GenBank/DDBJ whole genome shotgun (WGS) entry which is preliminary data.</text>
</comment>
<dbReference type="Proteomes" id="UP000233350">
    <property type="component" value="Unassembled WGS sequence"/>
</dbReference>
<dbReference type="GO" id="GO:0071973">
    <property type="term" value="P:bacterial-type flagellum-dependent cell motility"/>
    <property type="evidence" value="ECO:0007669"/>
    <property type="project" value="InterPro"/>
</dbReference>
<evidence type="ECO:0000256" key="1">
    <source>
        <dbReference type="SAM" id="Coils"/>
    </source>
</evidence>
<organism evidence="2 3">
    <name type="scientific">Helicobacter winghamensis</name>
    <dbReference type="NCBI Taxonomy" id="157268"/>
    <lineage>
        <taxon>Bacteria</taxon>
        <taxon>Pseudomonadati</taxon>
        <taxon>Campylobacterota</taxon>
        <taxon>Epsilonproteobacteria</taxon>
        <taxon>Campylobacterales</taxon>
        <taxon>Helicobacteraceae</taxon>
        <taxon>Helicobacter</taxon>
    </lineage>
</organism>